<comment type="subcellular location">
    <subcellularLocation>
        <location evidence="1">Endomembrane system</location>
        <topology evidence="1">Multi-pass membrane protein</topology>
    </subcellularLocation>
</comment>
<accession>A0A2R3QXH6</accession>
<dbReference type="Pfam" id="PF04191">
    <property type="entry name" value="PEMT"/>
    <property type="match status" value="1"/>
</dbReference>
<sequence length="152" mass="16858">MDVLENRIPPVLVAVLFGLLMWLAAYLLPGVLPIEWRVGLALAVLLAGVFICLAGVASFRHASTTVNPLQPETASALVSSGIYRYTRNPMYLGFATVLLAWSILLASPVSVLGVLGFVLFMNRFQIRSEERALANLFGNDFEQYCRTVRRWL</sequence>
<feature type="transmembrane region" description="Helical" evidence="5">
    <location>
        <begin position="91"/>
        <end position="121"/>
    </location>
</feature>
<keyword evidence="4 5" id="KW-0472">Membrane</keyword>
<dbReference type="GO" id="GO:0012505">
    <property type="term" value="C:endomembrane system"/>
    <property type="evidence" value="ECO:0007669"/>
    <property type="project" value="UniProtKB-SubCell"/>
</dbReference>
<evidence type="ECO:0000256" key="2">
    <source>
        <dbReference type="ARBA" id="ARBA00022692"/>
    </source>
</evidence>
<feature type="transmembrane region" description="Helical" evidence="5">
    <location>
        <begin position="12"/>
        <end position="32"/>
    </location>
</feature>
<evidence type="ECO:0000256" key="1">
    <source>
        <dbReference type="ARBA" id="ARBA00004127"/>
    </source>
</evidence>
<evidence type="ECO:0000256" key="5">
    <source>
        <dbReference type="SAM" id="Phobius"/>
    </source>
</evidence>
<evidence type="ECO:0000256" key="4">
    <source>
        <dbReference type="ARBA" id="ARBA00023136"/>
    </source>
</evidence>
<keyword evidence="6" id="KW-0489">Methyltransferase</keyword>
<dbReference type="GO" id="GO:0008168">
    <property type="term" value="F:methyltransferase activity"/>
    <property type="evidence" value="ECO:0007669"/>
    <property type="project" value="UniProtKB-KW"/>
</dbReference>
<keyword evidence="2 5" id="KW-0812">Transmembrane</keyword>
<dbReference type="AlphaFoldDB" id="A0A2R3QXH6"/>
<keyword evidence="3 5" id="KW-1133">Transmembrane helix</keyword>
<name>A0A2R3QXH6_ECTME</name>
<dbReference type="RefSeq" id="WP_106743192.1">
    <property type="nucleotide sequence ID" value="NZ_CP027657.1"/>
</dbReference>
<dbReference type="Gene3D" id="1.20.120.1630">
    <property type="match status" value="1"/>
</dbReference>
<keyword evidence="6" id="KW-0808">Transferase</keyword>
<reference evidence="6 7" key="1">
    <citation type="submission" date="2018-03" db="EMBL/GenBank/DDBJ databases">
        <title>Complete genome sequence and methylome analysis of Pseudomonas mendocina NEB 698.</title>
        <authorList>
            <person name="Morgan R.D."/>
        </authorList>
    </citation>
    <scope>NUCLEOTIDE SEQUENCE [LARGE SCALE GENOMIC DNA]</scope>
    <source>
        <strain evidence="6 7">NEB698</strain>
    </source>
</reference>
<protein>
    <submittedName>
        <fullName evidence="6">Protein-S-isoprenylcysteine methyltransferase</fullName>
    </submittedName>
</protein>
<evidence type="ECO:0000256" key="3">
    <source>
        <dbReference type="ARBA" id="ARBA00022989"/>
    </source>
</evidence>
<dbReference type="EMBL" id="CP027657">
    <property type="protein sequence ID" value="AVO56402.1"/>
    <property type="molecule type" value="Genomic_DNA"/>
</dbReference>
<dbReference type="PANTHER" id="PTHR12714">
    <property type="entry name" value="PROTEIN-S ISOPRENYLCYSTEINE O-METHYLTRANSFERASE"/>
    <property type="match status" value="1"/>
</dbReference>
<dbReference type="Proteomes" id="UP000238327">
    <property type="component" value="Chromosome"/>
</dbReference>
<gene>
    <name evidence="6" type="ORF">C7A17_25840</name>
</gene>
<organism evidence="6 7">
    <name type="scientific">Ectopseudomonas mendocina</name>
    <name type="common">Pseudomonas mendocina</name>
    <dbReference type="NCBI Taxonomy" id="300"/>
    <lineage>
        <taxon>Bacteria</taxon>
        <taxon>Pseudomonadati</taxon>
        <taxon>Pseudomonadota</taxon>
        <taxon>Gammaproteobacteria</taxon>
        <taxon>Pseudomonadales</taxon>
        <taxon>Pseudomonadaceae</taxon>
        <taxon>Ectopseudomonas</taxon>
    </lineage>
</organism>
<dbReference type="PANTHER" id="PTHR12714:SF24">
    <property type="entry name" value="SLR1182 PROTEIN"/>
    <property type="match status" value="1"/>
</dbReference>
<feature type="transmembrane region" description="Helical" evidence="5">
    <location>
        <begin position="39"/>
        <end position="59"/>
    </location>
</feature>
<evidence type="ECO:0000313" key="7">
    <source>
        <dbReference type="Proteomes" id="UP000238327"/>
    </source>
</evidence>
<evidence type="ECO:0000313" key="6">
    <source>
        <dbReference type="EMBL" id="AVO56402.1"/>
    </source>
</evidence>
<dbReference type="OrthoDB" id="9811969at2"/>
<dbReference type="InterPro" id="IPR007318">
    <property type="entry name" value="Phopholipid_MeTrfase"/>
</dbReference>
<dbReference type="GO" id="GO:0032259">
    <property type="term" value="P:methylation"/>
    <property type="evidence" value="ECO:0007669"/>
    <property type="project" value="UniProtKB-KW"/>
</dbReference>
<proteinExistence type="predicted"/>